<organism evidence="2 3">
    <name type="scientific">Bacteroides pyogenes</name>
    <dbReference type="NCBI Taxonomy" id="310300"/>
    <lineage>
        <taxon>Bacteria</taxon>
        <taxon>Pseudomonadati</taxon>
        <taxon>Bacteroidota</taxon>
        <taxon>Bacteroidia</taxon>
        <taxon>Bacteroidales</taxon>
        <taxon>Bacteroidaceae</taxon>
        <taxon>Bacteroides</taxon>
    </lineage>
</organism>
<accession>A0A5D3FSE2</accession>
<dbReference type="Proteomes" id="UP000324383">
    <property type="component" value="Unassembled WGS sequence"/>
</dbReference>
<gene>
    <name evidence="2" type="ORF">FNJ60_13050</name>
</gene>
<sequence>MTIDDVKLVELPKFADPRGNLSFAEQNNHIPFTIQRTYWIYDVPGGESRGGHAFMETNEFIISISGCFDVTVDDGIRKKTFRMDRSYYGLYIPKGLWRTMENFSTNSLALEFADTKYNRNDYLMEYENFIKLKENGEI</sequence>
<feature type="domain" description="Sugar 3,4-ketoisomerase QdtA cupin" evidence="1">
    <location>
        <begin position="5"/>
        <end position="133"/>
    </location>
</feature>
<dbReference type="Gene3D" id="2.60.120.10">
    <property type="entry name" value="Jelly Rolls"/>
    <property type="match status" value="1"/>
</dbReference>
<reference evidence="2 3" key="1">
    <citation type="submission" date="2019-07" db="EMBL/GenBank/DDBJ databases">
        <title>Draft Genome Sequences of Bacteroides pyogenes Strains Isolated from the Uterus Holstein Dairy Cows with Metritis.</title>
        <authorList>
            <person name="Cunha F."/>
            <person name="Galvao K.N."/>
            <person name="Jeon S.J."/>
            <person name="Jeong K.C."/>
        </authorList>
    </citation>
    <scope>NUCLEOTIDE SEQUENCE [LARGE SCALE GENOMIC DNA]</scope>
    <source>
        <strain evidence="2 3">KG-31</strain>
    </source>
</reference>
<proteinExistence type="predicted"/>
<comment type="caution">
    <text evidence="2">The sequence shown here is derived from an EMBL/GenBank/DDBJ whole genome shotgun (WGS) entry which is preliminary data.</text>
</comment>
<evidence type="ECO:0000313" key="3">
    <source>
        <dbReference type="Proteomes" id="UP000324383"/>
    </source>
</evidence>
<dbReference type="EMBL" id="VKLW01000036">
    <property type="protein sequence ID" value="TYK32201.1"/>
    <property type="molecule type" value="Genomic_DNA"/>
</dbReference>
<dbReference type="CDD" id="cd20292">
    <property type="entry name" value="cupin_QdtA-like"/>
    <property type="match status" value="1"/>
</dbReference>
<dbReference type="InterPro" id="IPR008894">
    <property type="entry name" value="QdtA_cupin_dom"/>
</dbReference>
<dbReference type="SUPFAM" id="SSF51182">
    <property type="entry name" value="RmlC-like cupins"/>
    <property type="match status" value="1"/>
</dbReference>
<dbReference type="RefSeq" id="WP_148730858.1">
    <property type="nucleotide sequence ID" value="NZ_JALFMC010000018.1"/>
</dbReference>
<dbReference type="AlphaFoldDB" id="A0A5D3FSE2"/>
<dbReference type="Pfam" id="PF05523">
    <property type="entry name" value="FdtA"/>
    <property type="match status" value="1"/>
</dbReference>
<dbReference type="InterPro" id="IPR011051">
    <property type="entry name" value="RmlC_Cupin_sf"/>
</dbReference>
<name>A0A5D3FSE2_9BACE</name>
<keyword evidence="3" id="KW-1185">Reference proteome</keyword>
<dbReference type="InterPro" id="IPR014710">
    <property type="entry name" value="RmlC-like_jellyroll"/>
</dbReference>
<evidence type="ECO:0000313" key="2">
    <source>
        <dbReference type="EMBL" id="TYK32201.1"/>
    </source>
</evidence>
<protein>
    <submittedName>
        <fullName evidence="2">WxcM-like domain-containing protein</fullName>
    </submittedName>
</protein>
<evidence type="ECO:0000259" key="1">
    <source>
        <dbReference type="Pfam" id="PF05523"/>
    </source>
</evidence>